<organism evidence="2 3">
    <name type="scientific">Microbacterium lemovicicum</name>
    <dbReference type="NCBI Taxonomy" id="1072463"/>
    <lineage>
        <taxon>Bacteria</taxon>
        <taxon>Bacillati</taxon>
        <taxon>Actinomycetota</taxon>
        <taxon>Actinomycetes</taxon>
        <taxon>Micrococcales</taxon>
        <taxon>Microbacteriaceae</taxon>
        <taxon>Microbacterium</taxon>
    </lineage>
</organism>
<dbReference type="AlphaFoldDB" id="A0A3Q9IXH6"/>
<dbReference type="EC" id="3.4.16.4" evidence="2"/>
<keyword evidence="2" id="KW-0378">Hydrolase</keyword>
<dbReference type="SUPFAM" id="SSF56601">
    <property type="entry name" value="beta-lactamase/transpeptidase-like"/>
    <property type="match status" value="1"/>
</dbReference>
<dbReference type="InterPro" id="IPR050789">
    <property type="entry name" value="Diverse_Enzym_Activities"/>
</dbReference>
<dbReference type="EMBL" id="CP031423">
    <property type="protein sequence ID" value="AZS36532.1"/>
    <property type="molecule type" value="Genomic_DNA"/>
</dbReference>
<gene>
    <name evidence="2" type="ORF">CVS47_01138</name>
</gene>
<feature type="domain" description="Beta-lactamase-related" evidence="1">
    <location>
        <begin position="47"/>
        <end position="370"/>
    </location>
</feature>
<dbReference type="Gene3D" id="3.40.710.10">
    <property type="entry name" value="DD-peptidase/beta-lactamase superfamily"/>
    <property type="match status" value="1"/>
</dbReference>
<dbReference type="OrthoDB" id="9809635at2"/>
<dbReference type="InterPro" id="IPR012338">
    <property type="entry name" value="Beta-lactam/transpept-like"/>
</dbReference>
<dbReference type="PANTHER" id="PTHR43283">
    <property type="entry name" value="BETA-LACTAMASE-RELATED"/>
    <property type="match status" value="1"/>
</dbReference>
<reference evidence="2 3" key="1">
    <citation type="submission" date="2018-08" db="EMBL/GenBank/DDBJ databases">
        <title>Microbacterium lemovicicum sp. nov., a bacterium isolated from a natural uranium-rich soil.</title>
        <authorList>
            <person name="ORTET P."/>
        </authorList>
    </citation>
    <scope>NUCLEOTIDE SEQUENCE [LARGE SCALE GENOMIC DNA]</scope>
    <source>
        <strain evidence="2 3">Viu22</strain>
    </source>
</reference>
<proteinExistence type="predicted"/>
<dbReference type="Pfam" id="PF00144">
    <property type="entry name" value="Beta-lactamase"/>
    <property type="match status" value="1"/>
</dbReference>
<accession>A0A3Q9IXH6</accession>
<dbReference type="GO" id="GO:0009002">
    <property type="term" value="F:serine-type D-Ala-D-Ala carboxypeptidase activity"/>
    <property type="evidence" value="ECO:0007669"/>
    <property type="project" value="UniProtKB-EC"/>
</dbReference>
<evidence type="ECO:0000259" key="1">
    <source>
        <dbReference type="Pfam" id="PF00144"/>
    </source>
</evidence>
<keyword evidence="3" id="KW-1185">Reference proteome</keyword>
<dbReference type="Proteomes" id="UP000276888">
    <property type="component" value="Chromosome"/>
</dbReference>
<evidence type="ECO:0000313" key="3">
    <source>
        <dbReference type="Proteomes" id="UP000276888"/>
    </source>
</evidence>
<dbReference type="PANTHER" id="PTHR43283:SF3">
    <property type="entry name" value="BETA-LACTAMASE FAMILY PROTEIN (AFU_ORTHOLOGUE AFUA_5G07500)"/>
    <property type="match status" value="1"/>
</dbReference>
<keyword evidence="2" id="KW-0645">Protease</keyword>
<keyword evidence="2" id="KW-0121">Carboxypeptidase</keyword>
<dbReference type="KEGG" id="mlv:CVS47_01138"/>
<dbReference type="RefSeq" id="WP_127095217.1">
    <property type="nucleotide sequence ID" value="NZ_CP031423.1"/>
</dbReference>
<protein>
    <submittedName>
        <fullName evidence="2">D-alanyl-D-alanine carboxypeptidase</fullName>
        <ecNumber evidence="2">3.4.16.4</ecNumber>
    </submittedName>
</protein>
<evidence type="ECO:0000313" key="2">
    <source>
        <dbReference type="EMBL" id="AZS36532.1"/>
    </source>
</evidence>
<sequence length="387" mass="41565">MHDDVTRSIDDAVAGGVPFVIAGTTSASKTTFLHAAGRRGAVDDDMAEAAASDTVIGVYSVTKAFTTTVALQCVEDGILNLDAPAREYLPAIGELEVLEDLDDDGRMRTRPPVRDITSRMLLMHTSGLAYDMFDPRYAALARARRRSGSTTPLADSLRTPLLHDPGARWTYGTSLDWLGLIVAAVRAQRLDTVVQERICAPCGMTSTSFDLRPDMRARRAVLHRRRLDGTLAPVTVEPPDTPELDMGGQGLFSTVPDVLALLRVWLGDGSAPGGRVLQEATIERAVQGMPGLEVTPLASAAPGVTRDAEFFPGLRTSWATSFLVTDEDVPGGRRAGTLSWAGLANMHYWIDRRSGVAAVWATQLLPFFDPACAAGVAAFERAVYAGR</sequence>
<name>A0A3Q9IXH6_9MICO</name>
<dbReference type="InterPro" id="IPR001466">
    <property type="entry name" value="Beta-lactam-related"/>
</dbReference>